<accession>A0A378JC50</accession>
<evidence type="ECO:0000256" key="6">
    <source>
        <dbReference type="RuleBase" id="RU910714"/>
    </source>
</evidence>
<dbReference type="NCBIfam" id="TIGR01692">
    <property type="entry name" value="HIBADH"/>
    <property type="match status" value="1"/>
</dbReference>
<dbReference type="SUPFAM" id="SSF51735">
    <property type="entry name" value="NAD(P)-binding Rossmann-fold domains"/>
    <property type="match status" value="1"/>
</dbReference>
<dbReference type="Pfam" id="PF03446">
    <property type="entry name" value="NAD_binding_2"/>
    <property type="match status" value="1"/>
</dbReference>
<organism evidence="9 10">
    <name type="scientific">Legionella donaldsonii</name>
    <dbReference type="NCBI Taxonomy" id="45060"/>
    <lineage>
        <taxon>Bacteria</taxon>
        <taxon>Pseudomonadati</taxon>
        <taxon>Pseudomonadota</taxon>
        <taxon>Gammaproteobacteria</taxon>
        <taxon>Legionellales</taxon>
        <taxon>Legionellaceae</taxon>
        <taxon>Legionella</taxon>
    </lineage>
</organism>
<keyword evidence="10" id="KW-1185">Reference proteome</keyword>
<name>A0A378JC50_9GAMM</name>
<dbReference type="PANTHER" id="PTHR22981:SF7">
    <property type="entry name" value="3-HYDROXYISOBUTYRATE DEHYDROGENASE, MITOCHONDRIAL"/>
    <property type="match status" value="1"/>
</dbReference>
<dbReference type="AlphaFoldDB" id="A0A378JC50"/>
<dbReference type="PROSITE" id="PS00895">
    <property type="entry name" value="3_HYDROXYISOBUT_DH"/>
    <property type="match status" value="1"/>
</dbReference>
<evidence type="ECO:0000256" key="2">
    <source>
        <dbReference type="ARBA" id="ARBA00022456"/>
    </source>
</evidence>
<dbReference type="UniPathway" id="UPA00362"/>
<evidence type="ECO:0000259" key="7">
    <source>
        <dbReference type="Pfam" id="PF03446"/>
    </source>
</evidence>
<dbReference type="OrthoDB" id="9786703at2"/>
<comment type="catalytic activity">
    <reaction evidence="6">
        <text>3-hydroxy-2-methylpropanoate + NAD(+) = 2-methyl-3-oxopropanoate + NADH + H(+)</text>
        <dbReference type="Rhea" id="RHEA:17681"/>
        <dbReference type="ChEBI" id="CHEBI:11805"/>
        <dbReference type="ChEBI" id="CHEBI:15378"/>
        <dbReference type="ChEBI" id="CHEBI:57540"/>
        <dbReference type="ChEBI" id="CHEBI:57700"/>
        <dbReference type="ChEBI" id="CHEBI:57945"/>
        <dbReference type="EC" id="1.1.1.31"/>
    </reaction>
</comment>
<evidence type="ECO:0000313" key="9">
    <source>
        <dbReference type="EMBL" id="STX44467.1"/>
    </source>
</evidence>
<gene>
    <name evidence="9" type="primary">garR_2</name>
    <name evidence="9" type="ORF">NCTC13292_02770</name>
</gene>
<keyword evidence="3 6" id="KW-0560">Oxidoreductase</keyword>
<evidence type="ECO:0000256" key="1">
    <source>
        <dbReference type="ARBA" id="ARBA00009080"/>
    </source>
</evidence>
<dbReference type="EMBL" id="UGOA01000001">
    <property type="protein sequence ID" value="STX44467.1"/>
    <property type="molecule type" value="Genomic_DNA"/>
</dbReference>
<dbReference type="Gene3D" id="3.40.50.720">
    <property type="entry name" value="NAD(P)-binding Rossmann-like Domain"/>
    <property type="match status" value="1"/>
</dbReference>
<evidence type="ECO:0000256" key="4">
    <source>
        <dbReference type="ARBA" id="ARBA00023027"/>
    </source>
</evidence>
<dbReference type="InterPro" id="IPR029154">
    <property type="entry name" value="HIBADH-like_NADP-bd"/>
</dbReference>
<feature type="domain" description="6-phosphogluconate dehydrogenase NADP-binding" evidence="7">
    <location>
        <begin position="3"/>
        <end position="162"/>
    </location>
</feature>
<dbReference type="InterPro" id="IPR008927">
    <property type="entry name" value="6-PGluconate_DH-like_C_sf"/>
</dbReference>
<evidence type="ECO:0000256" key="5">
    <source>
        <dbReference type="PIRSR" id="PIRSR000103-1"/>
    </source>
</evidence>
<dbReference type="Gene3D" id="1.10.1040.10">
    <property type="entry name" value="N-(1-d-carboxylethyl)-l-norvaline Dehydrogenase, domain 2"/>
    <property type="match status" value="1"/>
</dbReference>
<keyword evidence="4 6" id="KW-0520">NAD</keyword>
<evidence type="ECO:0000259" key="8">
    <source>
        <dbReference type="Pfam" id="PF14833"/>
    </source>
</evidence>
<sequence length="299" mass="31388">MARIGFVGLGHMGLPMAINLVKAGHSVTGFDLQAKAVDALVAAGGSKASSLALAAQNQDVIITMLQTGKQVRQVCLGEQGLFAHTTPKALYIDCSSIDVQTSREIHQHATIRHIQVIDAPVSGGVAGASAATLTFMVGGREQAFEKAKPILSAMGKKLIHTGAGGSGQAAKICNNMVLAISMIGISEAFTLAEHLGLSHQKLYEVVNSSSGQCWAMSQYVPVPNVLPNVPANNAYQPGFTAAMMLKDLTLSQSTAAMVNVETPMGAKAMALYQKMNEKGLGHMDFSAIIKLIAQDKDED</sequence>
<feature type="active site" evidence="5">
    <location>
        <position position="171"/>
    </location>
</feature>
<dbReference type="PANTHER" id="PTHR22981">
    <property type="entry name" value="3-HYDROXYISOBUTYRATE DEHYDROGENASE-RELATED"/>
    <property type="match status" value="1"/>
</dbReference>
<comment type="similarity">
    <text evidence="1 6">Belongs to the HIBADH-related family.</text>
</comment>
<proteinExistence type="inferred from homology"/>
<reference evidence="9 10" key="1">
    <citation type="submission" date="2018-06" db="EMBL/GenBank/DDBJ databases">
        <authorList>
            <consortium name="Pathogen Informatics"/>
            <person name="Doyle S."/>
        </authorList>
    </citation>
    <scope>NUCLEOTIDE SEQUENCE [LARGE SCALE GENOMIC DNA]</scope>
    <source>
        <strain evidence="9 10">NCTC13292</strain>
    </source>
</reference>
<dbReference type="InterPro" id="IPR036291">
    <property type="entry name" value="NAD(P)-bd_dom_sf"/>
</dbReference>
<dbReference type="InterPro" id="IPR006115">
    <property type="entry name" value="6PGDH_NADP-bd"/>
</dbReference>
<dbReference type="Proteomes" id="UP000254677">
    <property type="component" value="Unassembled WGS sequence"/>
</dbReference>
<dbReference type="Pfam" id="PF14833">
    <property type="entry name" value="NAD_binding_11"/>
    <property type="match status" value="1"/>
</dbReference>
<dbReference type="RefSeq" id="WP_115222307.1">
    <property type="nucleotide sequence ID" value="NZ_CAXYJE010000001.1"/>
</dbReference>
<dbReference type="SUPFAM" id="SSF48179">
    <property type="entry name" value="6-phosphogluconate dehydrogenase C-terminal domain-like"/>
    <property type="match status" value="1"/>
</dbReference>
<dbReference type="InterPro" id="IPR011548">
    <property type="entry name" value="HIBADH"/>
</dbReference>
<dbReference type="EC" id="1.1.1.31" evidence="6"/>
<dbReference type="InterPro" id="IPR013328">
    <property type="entry name" value="6PGD_dom2"/>
</dbReference>
<feature type="domain" description="3-hydroxyisobutyrate dehydrogenase-like NAD-binding" evidence="8">
    <location>
        <begin position="165"/>
        <end position="292"/>
    </location>
</feature>
<dbReference type="PIRSF" id="PIRSF000103">
    <property type="entry name" value="HIBADH"/>
    <property type="match status" value="1"/>
</dbReference>
<comment type="pathway">
    <text evidence="6">Amino-acid degradation; L-valine degradation.</text>
</comment>
<keyword evidence="2 6" id="KW-0101">Branched-chain amino acid catabolism</keyword>
<dbReference type="InterPro" id="IPR015815">
    <property type="entry name" value="HIBADH-related"/>
</dbReference>
<protein>
    <recommendedName>
        <fullName evidence="6">3-hydroxyisobutyrate dehydrogenase</fullName>
        <shortName evidence="6">HIBADH</shortName>
        <ecNumber evidence="6">1.1.1.31</ecNumber>
    </recommendedName>
</protein>
<dbReference type="GO" id="GO:0050661">
    <property type="term" value="F:NADP binding"/>
    <property type="evidence" value="ECO:0007669"/>
    <property type="project" value="InterPro"/>
</dbReference>
<evidence type="ECO:0000256" key="3">
    <source>
        <dbReference type="ARBA" id="ARBA00023002"/>
    </source>
</evidence>
<dbReference type="GO" id="GO:0051287">
    <property type="term" value="F:NAD binding"/>
    <property type="evidence" value="ECO:0007669"/>
    <property type="project" value="InterPro"/>
</dbReference>
<dbReference type="InterPro" id="IPR002204">
    <property type="entry name" value="3-OH-isobutyrate_DH-rel_CS"/>
</dbReference>
<dbReference type="FunFam" id="1.10.1040.10:FF:000006">
    <property type="entry name" value="3-hydroxyisobutyrate dehydrogenase"/>
    <property type="match status" value="1"/>
</dbReference>
<dbReference type="GO" id="GO:0008442">
    <property type="term" value="F:3-hydroxyisobutyrate dehydrogenase activity"/>
    <property type="evidence" value="ECO:0007669"/>
    <property type="project" value="UniProtKB-EC"/>
</dbReference>
<dbReference type="GO" id="GO:0006574">
    <property type="term" value="P:L-valine catabolic process"/>
    <property type="evidence" value="ECO:0007669"/>
    <property type="project" value="UniProtKB-UniPathway"/>
</dbReference>
<evidence type="ECO:0000313" key="10">
    <source>
        <dbReference type="Proteomes" id="UP000254677"/>
    </source>
</evidence>